<evidence type="ECO:0000313" key="2">
    <source>
        <dbReference type="Proteomes" id="UP001062846"/>
    </source>
</evidence>
<accession>A0ACC0Q6Y5</accession>
<dbReference type="Proteomes" id="UP001062846">
    <property type="component" value="Chromosome 1"/>
</dbReference>
<dbReference type="EMBL" id="CM046388">
    <property type="protein sequence ID" value="KAI8573119.1"/>
    <property type="molecule type" value="Genomic_DNA"/>
</dbReference>
<keyword evidence="2" id="KW-1185">Reference proteome</keyword>
<evidence type="ECO:0000313" key="1">
    <source>
        <dbReference type="EMBL" id="KAI8573119.1"/>
    </source>
</evidence>
<proteinExistence type="predicted"/>
<comment type="caution">
    <text evidence="1">The sequence shown here is derived from an EMBL/GenBank/DDBJ whole genome shotgun (WGS) entry which is preliminary data.</text>
</comment>
<organism evidence="1 2">
    <name type="scientific">Rhododendron molle</name>
    <name type="common">Chinese azalea</name>
    <name type="synonym">Azalea mollis</name>
    <dbReference type="NCBI Taxonomy" id="49168"/>
    <lineage>
        <taxon>Eukaryota</taxon>
        <taxon>Viridiplantae</taxon>
        <taxon>Streptophyta</taxon>
        <taxon>Embryophyta</taxon>
        <taxon>Tracheophyta</taxon>
        <taxon>Spermatophyta</taxon>
        <taxon>Magnoliopsida</taxon>
        <taxon>eudicotyledons</taxon>
        <taxon>Gunneridae</taxon>
        <taxon>Pentapetalae</taxon>
        <taxon>asterids</taxon>
        <taxon>Ericales</taxon>
        <taxon>Ericaceae</taxon>
        <taxon>Ericoideae</taxon>
        <taxon>Rhodoreae</taxon>
        <taxon>Rhododendron</taxon>
    </lineage>
</organism>
<gene>
    <name evidence="1" type="ORF">RHMOL_Rhmol01G0253700</name>
</gene>
<protein>
    <submittedName>
        <fullName evidence="1">Uncharacterized protein</fullName>
    </submittedName>
</protein>
<reference evidence="1" key="1">
    <citation type="submission" date="2022-02" db="EMBL/GenBank/DDBJ databases">
        <title>Plant Genome Project.</title>
        <authorList>
            <person name="Zhang R.-G."/>
        </authorList>
    </citation>
    <scope>NUCLEOTIDE SEQUENCE</scope>
    <source>
        <strain evidence="1">AT1</strain>
    </source>
</reference>
<name>A0ACC0Q6Y5_RHOML</name>
<sequence>MPASHDPRWTSLPNAYDTQITRPSAPRPGESRPSAPRPFYRFRLPSEMGEANDDNRPPPRLSTVDAWLANHKAMTRDDIPIYHMRGYRGVMSRNSFRKWTRTGNEPPLQGVRRHEVQRLLPRLDYTLSMYDKHGKRTFIEPILQYDASEEAFFILDWNQSSFEGAAADLLNWPKMCEKRNRLEANCRKYLLKVPKACSMQMMDGRRPNRLHNDVCDKLELEINAMCKRVVRQRMIIKKVREAEREGSDPMELIRAIQRDPQYASDPELSDYSDDE</sequence>